<keyword evidence="4" id="KW-1185">Reference proteome</keyword>
<evidence type="ECO:0000313" key="3">
    <source>
        <dbReference type="EMBL" id="MCW7752584.1"/>
    </source>
</evidence>
<dbReference type="SUPFAM" id="SSF56317">
    <property type="entry name" value="Carbon-nitrogen hydrolase"/>
    <property type="match status" value="1"/>
</dbReference>
<keyword evidence="1" id="KW-0378">Hydrolase</keyword>
<organism evidence="3 4">
    <name type="scientific">Desulfobotulus pelophilus</name>
    <dbReference type="NCBI Taxonomy" id="2823377"/>
    <lineage>
        <taxon>Bacteria</taxon>
        <taxon>Pseudomonadati</taxon>
        <taxon>Thermodesulfobacteriota</taxon>
        <taxon>Desulfobacteria</taxon>
        <taxon>Desulfobacterales</taxon>
        <taxon>Desulfobacteraceae</taxon>
        <taxon>Desulfobotulus</taxon>
    </lineage>
</organism>
<dbReference type="Gene3D" id="3.60.110.10">
    <property type="entry name" value="Carbon-nitrogen hydrolase"/>
    <property type="match status" value="1"/>
</dbReference>
<evidence type="ECO:0000259" key="2">
    <source>
        <dbReference type="PROSITE" id="PS50263"/>
    </source>
</evidence>
<dbReference type="InterPro" id="IPR050345">
    <property type="entry name" value="Aliph_Amidase/BUP"/>
</dbReference>
<dbReference type="InterPro" id="IPR036526">
    <property type="entry name" value="C-N_Hydrolase_sf"/>
</dbReference>
<dbReference type="Proteomes" id="UP001209681">
    <property type="component" value="Unassembled WGS sequence"/>
</dbReference>
<sequence length="293" mass="32278">MINSGISLPDKDGIITGLALAPQFMGDVQNNLATLKFFCERASLAGVEVLLLPEMNLTGYPTRKEDLERCALGLEEAISIMVPLASRWNLVLVAGFVERSEKRFFVTQLALGPEGLLALYRKIHLGPPERPLYCAGDQTASFMFKGMHFAIALCYDAHFPELFSHLASQGVDVFLIPHASPRTTPQEKKSSWLRHLSARAFDTGSYVLAVNPLGPDGAGKSFPGLALGLGPDGRIFGELATDKPDLLVLNLHAERVKSLRSHPMTAFYCGRRPDLYMAWIREELETVFPPKIP</sequence>
<comment type="caution">
    <text evidence="3">The sequence shown here is derived from an EMBL/GenBank/DDBJ whole genome shotgun (WGS) entry which is preliminary data.</text>
</comment>
<accession>A0ABT3N558</accession>
<dbReference type="PROSITE" id="PS50263">
    <property type="entry name" value="CN_HYDROLASE"/>
    <property type="match status" value="1"/>
</dbReference>
<proteinExistence type="predicted"/>
<dbReference type="InterPro" id="IPR003010">
    <property type="entry name" value="C-N_Hydrolase"/>
</dbReference>
<protein>
    <submittedName>
        <fullName evidence="3">Amidohydrolase</fullName>
    </submittedName>
</protein>
<dbReference type="Pfam" id="PF00795">
    <property type="entry name" value="CN_hydrolase"/>
    <property type="match status" value="1"/>
</dbReference>
<dbReference type="PANTHER" id="PTHR43674">
    <property type="entry name" value="NITRILASE C965.09-RELATED"/>
    <property type="match status" value="1"/>
</dbReference>
<feature type="domain" description="CN hydrolase" evidence="2">
    <location>
        <begin position="14"/>
        <end position="253"/>
    </location>
</feature>
<name>A0ABT3N558_9BACT</name>
<evidence type="ECO:0000256" key="1">
    <source>
        <dbReference type="ARBA" id="ARBA00022801"/>
    </source>
</evidence>
<evidence type="ECO:0000313" key="4">
    <source>
        <dbReference type="Proteomes" id="UP001209681"/>
    </source>
</evidence>
<dbReference type="EMBL" id="JAPFPW010000001">
    <property type="protein sequence ID" value="MCW7752584.1"/>
    <property type="molecule type" value="Genomic_DNA"/>
</dbReference>
<dbReference type="PANTHER" id="PTHR43674:SF2">
    <property type="entry name" value="BETA-UREIDOPROPIONASE"/>
    <property type="match status" value="1"/>
</dbReference>
<dbReference type="RefSeq" id="WP_265423451.1">
    <property type="nucleotide sequence ID" value="NZ_JAPFPW010000001.1"/>
</dbReference>
<reference evidence="3 4" key="1">
    <citation type="submission" date="2022-11" db="EMBL/GenBank/DDBJ databases">
        <title>Desulfobotulus tamanensis H1 sp. nov. - anaerobic, alkaliphilic, sulphate reducing bacterium isolated from terrestrial mud volcano.</title>
        <authorList>
            <person name="Frolova A."/>
            <person name="Merkel A.Y."/>
            <person name="Slobodkin A.I."/>
        </authorList>
    </citation>
    <scope>NUCLEOTIDE SEQUENCE [LARGE SCALE GENOMIC DNA]</scope>
    <source>
        <strain evidence="3 4">H1</strain>
    </source>
</reference>
<gene>
    <name evidence="3" type="ORF">OOT00_01135</name>
</gene>